<name>A0A194PPX8_PAPXU</name>
<protein>
    <submittedName>
        <fullName evidence="1">Uncharacterized protein</fullName>
    </submittedName>
</protein>
<evidence type="ECO:0000313" key="1">
    <source>
        <dbReference type="EMBL" id="KPI95023.1"/>
    </source>
</evidence>
<gene>
    <name evidence="1" type="ORF">RR46_12027</name>
</gene>
<evidence type="ECO:0000313" key="2">
    <source>
        <dbReference type="Proteomes" id="UP000053268"/>
    </source>
</evidence>
<reference evidence="1 2" key="1">
    <citation type="journal article" date="2015" name="Nat. Commun.">
        <title>Outbred genome sequencing and CRISPR/Cas9 gene editing in butterflies.</title>
        <authorList>
            <person name="Li X."/>
            <person name="Fan D."/>
            <person name="Zhang W."/>
            <person name="Liu G."/>
            <person name="Zhang L."/>
            <person name="Zhao L."/>
            <person name="Fang X."/>
            <person name="Chen L."/>
            <person name="Dong Y."/>
            <person name="Chen Y."/>
            <person name="Ding Y."/>
            <person name="Zhao R."/>
            <person name="Feng M."/>
            <person name="Zhu Y."/>
            <person name="Feng Y."/>
            <person name="Jiang X."/>
            <person name="Zhu D."/>
            <person name="Xiang H."/>
            <person name="Feng X."/>
            <person name="Li S."/>
            <person name="Wang J."/>
            <person name="Zhang G."/>
            <person name="Kronforst M.R."/>
            <person name="Wang W."/>
        </authorList>
    </citation>
    <scope>NUCLEOTIDE SEQUENCE [LARGE SCALE GENOMIC DNA]</scope>
    <source>
        <strain evidence="1">Ya'a_city_454_Px</strain>
        <tissue evidence="1">Whole body</tissue>
    </source>
</reference>
<organism evidence="1 2">
    <name type="scientific">Papilio xuthus</name>
    <name type="common">Asian swallowtail butterfly</name>
    <dbReference type="NCBI Taxonomy" id="66420"/>
    <lineage>
        <taxon>Eukaryota</taxon>
        <taxon>Metazoa</taxon>
        <taxon>Ecdysozoa</taxon>
        <taxon>Arthropoda</taxon>
        <taxon>Hexapoda</taxon>
        <taxon>Insecta</taxon>
        <taxon>Pterygota</taxon>
        <taxon>Neoptera</taxon>
        <taxon>Endopterygota</taxon>
        <taxon>Lepidoptera</taxon>
        <taxon>Glossata</taxon>
        <taxon>Ditrysia</taxon>
        <taxon>Papilionoidea</taxon>
        <taxon>Papilionidae</taxon>
        <taxon>Papilioninae</taxon>
        <taxon>Papilio</taxon>
    </lineage>
</organism>
<dbReference type="Proteomes" id="UP000053268">
    <property type="component" value="Unassembled WGS sequence"/>
</dbReference>
<accession>A0A194PPX8</accession>
<proteinExistence type="predicted"/>
<keyword evidence="2" id="KW-1185">Reference proteome</keyword>
<sequence length="132" mass="14278">MAAQKHSTASFDQEKLVQFVSGYGSLEIAAEAGEYLTGLGDYTDAAGVRHTMVARESNRDGHIGTATAETHGFCENLPAPAILQRVAEDLRTTVNRQDFNDARLRNGIVPRVTHIATTSKKASGRCGTRRCD</sequence>
<dbReference type="AlphaFoldDB" id="A0A194PPX8"/>
<dbReference type="EMBL" id="KQ459597">
    <property type="protein sequence ID" value="KPI95023.1"/>
    <property type="molecule type" value="Genomic_DNA"/>
</dbReference>